<evidence type="ECO:0000256" key="3">
    <source>
        <dbReference type="ARBA" id="ARBA00023125"/>
    </source>
</evidence>
<name>A0ABU0HBX6_9HYPH</name>
<feature type="domain" description="HTH lysR-type" evidence="5">
    <location>
        <begin position="1"/>
        <end position="58"/>
    </location>
</feature>
<dbReference type="PRINTS" id="PR00039">
    <property type="entry name" value="HTHLYSR"/>
</dbReference>
<dbReference type="InterPro" id="IPR050950">
    <property type="entry name" value="HTH-type_LysR_regulators"/>
</dbReference>
<dbReference type="GO" id="GO:0003677">
    <property type="term" value="F:DNA binding"/>
    <property type="evidence" value="ECO:0007669"/>
    <property type="project" value="UniProtKB-KW"/>
</dbReference>
<dbReference type="SUPFAM" id="SSF46785">
    <property type="entry name" value="Winged helix' DNA-binding domain"/>
    <property type="match status" value="1"/>
</dbReference>
<dbReference type="RefSeq" id="WP_266350359.1">
    <property type="nucleotide sequence ID" value="NZ_JAPKNG010000005.1"/>
</dbReference>
<evidence type="ECO:0000313" key="6">
    <source>
        <dbReference type="EMBL" id="MDQ0439482.1"/>
    </source>
</evidence>
<keyword evidence="7" id="KW-1185">Reference proteome</keyword>
<comment type="similarity">
    <text evidence="1">Belongs to the LysR transcriptional regulatory family.</text>
</comment>
<evidence type="ECO:0000259" key="5">
    <source>
        <dbReference type="PROSITE" id="PS50931"/>
    </source>
</evidence>
<protein>
    <submittedName>
        <fullName evidence="6">DNA-binding transcriptional LysR family regulator</fullName>
    </submittedName>
</protein>
<dbReference type="PANTHER" id="PTHR30419">
    <property type="entry name" value="HTH-TYPE TRANSCRIPTIONAL REGULATOR YBHD"/>
    <property type="match status" value="1"/>
</dbReference>
<dbReference type="Pfam" id="PF00126">
    <property type="entry name" value="HTH_1"/>
    <property type="match status" value="1"/>
</dbReference>
<dbReference type="EMBL" id="JAUSVO010000005">
    <property type="protein sequence ID" value="MDQ0439482.1"/>
    <property type="molecule type" value="Genomic_DNA"/>
</dbReference>
<evidence type="ECO:0000256" key="1">
    <source>
        <dbReference type="ARBA" id="ARBA00009437"/>
    </source>
</evidence>
<dbReference type="InterPro" id="IPR036390">
    <property type="entry name" value="WH_DNA-bd_sf"/>
</dbReference>
<dbReference type="Pfam" id="PF03466">
    <property type="entry name" value="LysR_substrate"/>
    <property type="match status" value="1"/>
</dbReference>
<keyword evidence="3 6" id="KW-0238">DNA-binding</keyword>
<dbReference type="InterPro" id="IPR000847">
    <property type="entry name" value="LysR_HTH_N"/>
</dbReference>
<dbReference type="Proteomes" id="UP001241603">
    <property type="component" value="Unassembled WGS sequence"/>
</dbReference>
<keyword evidence="2" id="KW-0805">Transcription regulation</keyword>
<proteinExistence type="inferred from homology"/>
<organism evidence="6 7">
    <name type="scientific">Kaistia dalseonensis</name>
    <dbReference type="NCBI Taxonomy" id="410840"/>
    <lineage>
        <taxon>Bacteria</taxon>
        <taxon>Pseudomonadati</taxon>
        <taxon>Pseudomonadota</taxon>
        <taxon>Alphaproteobacteria</taxon>
        <taxon>Hyphomicrobiales</taxon>
        <taxon>Kaistiaceae</taxon>
        <taxon>Kaistia</taxon>
    </lineage>
</organism>
<reference evidence="6 7" key="1">
    <citation type="submission" date="2023-07" db="EMBL/GenBank/DDBJ databases">
        <title>Genomic Encyclopedia of Type Strains, Phase IV (KMG-IV): sequencing the most valuable type-strain genomes for metagenomic binning, comparative biology and taxonomic classification.</title>
        <authorList>
            <person name="Goeker M."/>
        </authorList>
    </citation>
    <scope>NUCLEOTIDE SEQUENCE [LARGE SCALE GENOMIC DNA]</scope>
    <source>
        <strain evidence="6 7">B6-8</strain>
    </source>
</reference>
<keyword evidence="4" id="KW-0804">Transcription</keyword>
<dbReference type="Gene3D" id="1.10.10.10">
    <property type="entry name" value="Winged helix-like DNA-binding domain superfamily/Winged helix DNA-binding domain"/>
    <property type="match status" value="1"/>
</dbReference>
<dbReference type="SUPFAM" id="SSF53850">
    <property type="entry name" value="Periplasmic binding protein-like II"/>
    <property type="match status" value="1"/>
</dbReference>
<dbReference type="InterPro" id="IPR005119">
    <property type="entry name" value="LysR_subst-bd"/>
</dbReference>
<dbReference type="PANTHER" id="PTHR30419:SF31">
    <property type="entry name" value="BLR3139 PROTEIN"/>
    <property type="match status" value="1"/>
</dbReference>
<dbReference type="InterPro" id="IPR036388">
    <property type="entry name" value="WH-like_DNA-bd_sf"/>
</dbReference>
<sequence>MDLRQIEHFVAVAEDQHFTRAARRLNIVQSGLSASIRALETQLGAPLFVRSTRRVDLTAAGTVFLAHAKRMLAAARDGRDAVADVQGLVRGRLAIGLVQSPAPFLDLPDLLATFHSAHPSIEIHLCQAGSAHMIEKLRDGRVDIAFVPLFGEAPEGMATEIFACEPLVLVCAPDHALAGSENVALAALASETFVDFQPDWSTRRLVDAAFLSARSARRVAFEVNDLATLLDLVARGLGVALMPRAIASARAGEASGPALAIVELAGPEICWELALLHVADPRPGAAVPVNAAARAFLGLFNAALSRRHRGELETAA</sequence>
<dbReference type="PROSITE" id="PS50931">
    <property type="entry name" value="HTH_LYSR"/>
    <property type="match status" value="1"/>
</dbReference>
<dbReference type="Gene3D" id="3.40.190.290">
    <property type="match status" value="1"/>
</dbReference>
<evidence type="ECO:0000313" key="7">
    <source>
        <dbReference type="Proteomes" id="UP001241603"/>
    </source>
</evidence>
<comment type="caution">
    <text evidence="6">The sequence shown here is derived from an EMBL/GenBank/DDBJ whole genome shotgun (WGS) entry which is preliminary data.</text>
</comment>
<evidence type="ECO:0000256" key="4">
    <source>
        <dbReference type="ARBA" id="ARBA00023163"/>
    </source>
</evidence>
<gene>
    <name evidence="6" type="ORF">QO014_003883</name>
</gene>
<accession>A0ABU0HBX6</accession>
<evidence type="ECO:0000256" key="2">
    <source>
        <dbReference type="ARBA" id="ARBA00023015"/>
    </source>
</evidence>